<dbReference type="InterPro" id="IPR013325">
    <property type="entry name" value="RNA_pol_sigma_r2"/>
</dbReference>
<dbReference type="GO" id="GO:0003677">
    <property type="term" value="F:DNA binding"/>
    <property type="evidence" value="ECO:0007669"/>
    <property type="project" value="InterPro"/>
</dbReference>
<feature type="domain" description="RNA polymerase sigma-70 region 2" evidence="5">
    <location>
        <begin position="27"/>
        <end position="85"/>
    </location>
</feature>
<reference evidence="7 8" key="1">
    <citation type="submission" date="2018-03" db="EMBL/GenBank/DDBJ databases">
        <authorList>
            <person name="Keele B.F."/>
        </authorList>
    </citation>
    <scope>NUCLEOTIDE SEQUENCE [LARGE SCALE GENOMIC DNA]</scope>
    <source>
        <strain evidence="7 8">YL28-9</strain>
    </source>
</reference>
<protein>
    <recommendedName>
        <fullName evidence="9">RNA polymerase sigma-70 factor</fullName>
    </recommendedName>
</protein>
<dbReference type="Gene3D" id="1.10.1740.10">
    <property type="match status" value="1"/>
</dbReference>
<evidence type="ECO:0000256" key="3">
    <source>
        <dbReference type="ARBA" id="ARBA00023082"/>
    </source>
</evidence>
<dbReference type="Proteomes" id="UP000240912">
    <property type="component" value="Unassembled WGS sequence"/>
</dbReference>
<comment type="similarity">
    <text evidence="1">Belongs to the sigma-70 factor family. ECF subfamily.</text>
</comment>
<evidence type="ECO:0000259" key="6">
    <source>
        <dbReference type="Pfam" id="PF08281"/>
    </source>
</evidence>
<evidence type="ECO:0000313" key="7">
    <source>
        <dbReference type="EMBL" id="PST84296.1"/>
    </source>
</evidence>
<keyword evidence="3" id="KW-0731">Sigma factor</keyword>
<keyword evidence="4" id="KW-0804">Transcription</keyword>
<evidence type="ECO:0000256" key="2">
    <source>
        <dbReference type="ARBA" id="ARBA00023015"/>
    </source>
</evidence>
<dbReference type="InterPro" id="IPR013249">
    <property type="entry name" value="RNA_pol_sigma70_r4_t2"/>
</dbReference>
<dbReference type="Pfam" id="PF04542">
    <property type="entry name" value="Sigma70_r2"/>
    <property type="match status" value="1"/>
</dbReference>
<evidence type="ECO:0000259" key="5">
    <source>
        <dbReference type="Pfam" id="PF04542"/>
    </source>
</evidence>
<dbReference type="GO" id="GO:0006352">
    <property type="term" value="P:DNA-templated transcription initiation"/>
    <property type="evidence" value="ECO:0007669"/>
    <property type="project" value="InterPro"/>
</dbReference>
<dbReference type="Pfam" id="PF08281">
    <property type="entry name" value="Sigma70_r4_2"/>
    <property type="match status" value="1"/>
</dbReference>
<dbReference type="InterPro" id="IPR007627">
    <property type="entry name" value="RNA_pol_sigma70_r2"/>
</dbReference>
<accession>A0A2T3HPE0</accession>
<dbReference type="AlphaFoldDB" id="A0A2T3HPE0"/>
<proteinExistence type="inferred from homology"/>
<dbReference type="GO" id="GO:0016987">
    <property type="term" value="F:sigma factor activity"/>
    <property type="evidence" value="ECO:0007669"/>
    <property type="project" value="UniProtKB-KW"/>
</dbReference>
<dbReference type="SUPFAM" id="SSF88659">
    <property type="entry name" value="Sigma3 and sigma4 domains of RNA polymerase sigma factors"/>
    <property type="match status" value="1"/>
</dbReference>
<dbReference type="OrthoDB" id="1100095at2"/>
<dbReference type="RefSeq" id="WP_107214395.1">
    <property type="nucleotide sequence ID" value="NZ_KZ686268.1"/>
</dbReference>
<dbReference type="InterPro" id="IPR014284">
    <property type="entry name" value="RNA_pol_sigma-70_dom"/>
</dbReference>
<dbReference type="EMBL" id="PYLS01000004">
    <property type="protein sequence ID" value="PST84296.1"/>
    <property type="molecule type" value="Genomic_DNA"/>
</dbReference>
<dbReference type="Gene3D" id="1.10.10.10">
    <property type="entry name" value="Winged helix-like DNA-binding domain superfamily/Winged helix DNA-binding domain"/>
    <property type="match status" value="1"/>
</dbReference>
<dbReference type="SUPFAM" id="SSF88946">
    <property type="entry name" value="Sigma2 domain of RNA polymerase sigma factors"/>
    <property type="match status" value="1"/>
</dbReference>
<gene>
    <name evidence="7" type="ORF">C7T94_06145</name>
</gene>
<evidence type="ECO:0000256" key="1">
    <source>
        <dbReference type="ARBA" id="ARBA00010641"/>
    </source>
</evidence>
<name>A0A2T3HPE0_9SPHI</name>
<dbReference type="PANTHER" id="PTHR43133:SF46">
    <property type="entry name" value="RNA POLYMERASE SIGMA-70 FACTOR ECF SUBFAMILY"/>
    <property type="match status" value="1"/>
</dbReference>
<dbReference type="InterPro" id="IPR036388">
    <property type="entry name" value="WH-like_DNA-bd_sf"/>
</dbReference>
<evidence type="ECO:0000313" key="8">
    <source>
        <dbReference type="Proteomes" id="UP000240912"/>
    </source>
</evidence>
<comment type="caution">
    <text evidence="7">The sequence shown here is derived from an EMBL/GenBank/DDBJ whole genome shotgun (WGS) entry which is preliminary data.</text>
</comment>
<keyword evidence="8" id="KW-1185">Reference proteome</keyword>
<dbReference type="NCBIfam" id="TIGR02937">
    <property type="entry name" value="sigma70-ECF"/>
    <property type="match status" value="1"/>
</dbReference>
<evidence type="ECO:0008006" key="9">
    <source>
        <dbReference type="Google" id="ProtNLM"/>
    </source>
</evidence>
<keyword evidence="2" id="KW-0805">Transcription regulation</keyword>
<dbReference type="InterPro" id="IPR013324">
    <property type="entry name" value="RNA_pol_sigma_r3/r4-like"/>
</dbReference>
<feature type="domain" description="RNA polymerase sigma factor 70 region 4 type 2" evidence="6">
    <location>
        <begin position="118"/>
        <end position="168"/>
    </location>
</feature>
<dbReference type="InterPro" id="IPR039425">
    <property type="entry name" value="RNA_pol_sigma-70-like"/>
</dbReference>
<dbReference type="PANTHER" id="PTHR43133">
    <property type="entry name" value="RNA POLYMERASE ECF-TYPE SIGMA FACTO"/>
    <property type="match status" value="1"/>
</dbReference>
<evidence type="ECO:0000256" key="4">
    <source>
        <dbReference type="ARBA" id="ARBA00023163"/>
    </source>
</evidence>
<organism evidence="7 8">
    <name type="scientific">Pedobacter yulinensis</name>
    <dbReference type="NCBI Taxonomy" id="2126353"/>
    <lineage>
        <taxon>Bacteria</taxon>
        <taxon>Pseudomonadati</taxon>
        <taxon>Bacteroidota</taxon>
        <taxon>Sphingobacteriia</taxon>
        <taxon>Sphingobacteriales</taxon>
        <taxon>Sphingobacteriaceae</taxon>
        <taxon>Pedobacter</taxon>
    </lineage>
</organism>
<sequence length="185" mass="21324">MTQLLLHALKNDSRQAMNDIYALHWEKVFDAAFFKTGDEAAAQDITQEIFISLWEKRDKLHVDGSLDAYLYGAVKYRVINYFRSSALRESHQSAFALLADEHSALQADSRLRLTELNRELDAALALLPERMRLVMTMRRKEEKSINEIASELDVSVQTIKNQITASMKILRQNLSYVVFLALFVR</sequence>